<dbReference type="InterPro" id="IPR020288">
    <property type="entry name" value="Sheath_initiator"/>
</dbReference>
<evidence type="ECO:0000313" key="1">
    <source>
        <dbReference type="EMBL" id="SET71206.1"/>
    </source>
</evidence>
<evidence type="ECO:0008006" key="3">
    <source>
        <dbReference type="Google" id="ProtNLM"/>
    </source>
</evidence>
<keyword evidence="2" id="KW-1185">Reference proteome</keyword>
<evidence type="ECO:0000313" key="2">
    <source>
        <dbReference type="Proteomes" id="UP000198508"/>
    </source>
</evidence>
<accession>A0A1I0GJ50</accession>
<name>A0A1I0GJ50_9FIRM</name>
<dbReference type="EMBL" id="FOIM01000012">
    <property type="protein sequence ID" value="SET71206.1"/>
    <property type="molecule type" value="Genomic_DNA"/>
</dbReference>
<dbReference type="Proteomes" id="UP000198508">
    <property type="component" value="Unassembled WGS sequence"/>
</dbReference>
<dbReference type="AlphaFoldDB" id="A0A1I0GJ50"/>
<proteinExistence type="predicted"/>
<dbReference type="SUPFAM" id="SSF160719">
    <property type="entry name" value="gpW/gp25-like"/>
    <property type="match status" value="1"/>
</dbReference>
<reference evidence="2" key="1">
    <citation type="submission" date="2016-10" db="EMBL/GenBank/DDBJ databases">
        <authorList>
            <person name="Varghese N."/>
            <person name="Submissions S."/>
        </authorList>
    </citation>
    <scope>NUCLEOTIDE SEQUENCE [LARGE SCALE GENOMIC DNA]</scope>
    <source>
        <strain evidence="2">NLAE-zl-G277</strain>
    </source>
</reference>
<dbReference type="STRING" id="460384.SAMN05216313_11233"/>
<protein>
    <recommendedName>
        <fullName evidence="3">DUF2634 domain-containing protein</fullName>
    </recommendedName>
</protein>
<dbReference type="RefSeq" id="WP_092364180.1">
    <property type="nucleotide sequence ID" value="NZ_CABJCG010000008.1"/>
</dbReference>
<dbReference type="Pfam" id="PF10934">
    <property type="entry name" value="Sheath_initiator"/>
    <property type="match status" value="1"/>
</dbReference>
<organism evidence="1 2">
    <name type="scientific">Enterocloster lavalensis</name>
    <dbReference type="NCBI Taxonomy" id="460384"/>
    <lineage>
        <taxon>Bacteria</taxon>
        <taxon>Bacillati</taxon>
        <taxon>Bacillota</taxon>
        <taxon>Clostridia</taxon>
        <taxon>Lachnospirales</taxon>
        <taxon>Lachnospiraceae</taxon>
        <taxon>Enterocloster</taxon>
    </lineage>
</organism>
<dbReference type="Gene3D" id="3.10.450.40">
    <property type="match status" value="1"/>
</dbReference>
<sequence length="131" mass="15136">MLPKTGNILRREFVIRKQPSRTYRLKDGRLQGCVDGREAVQQAIYCILNTERFDWLIYNWNYGVELTSLLGKPMKLAKSKIKKRIREALLQDDRIQSVDAFSFTIVGHKLSVTFTAHTQYGDVEASKEVDV</sequence>
<gene>
    <name evidence="1" type="ORF">SAMN05216313_11233</name>
</gene>